<keyword evidence="2" id="KW-1185">Reference proteome</keyword>
<accession>A0A0L0F566</accession>
<dbReference type="EMBL" id="KQ248231">
    <property type="protein sequence ID" value="KNC71726.1"/>
    <property type="molecule type" value="Genomic_DNA"/>
</dbReference>
<feature type="non-terminal residue" evidence="1">
    <location>
        <position position="1"/>
    </location>
</feature>
<name>A0A0L0F566_9EUKA</name>
<evidence type="ECO:0000313" key="1">
    <source>
        <dbReference type="EMBL" id="KNC71726.1"/>
    </source>
</evidence>
<sequence length="152" mass="17611">DLIVRLSVEDSFFKYPIGLTAAQTKDFFRATAMWIAYMYVQFLKEWRRLAGQVQLDGVDTWIKRSKGPKINANHPLIELIADYVKSSRDLLCTYMRDQFNPLTTANRGALRQPPTQAETDLMMAYRATKTECNTYKDRGLKVDAILDLKFFD</sequence>
<protein>
    <submittedName>
        <fullName evidence="1">Uncharacterized protein</fullName>
    </submittedName>
</protein>
<organism evidence="1 2">
    <name type="scientific">Sphaeroforma arctica JP610</name>
    <dbReference type="NCBI Taxonomy" id="667725"/>
    <lineage>
        <taxon>Eukaryota</taxon>
        <taxon>Ichthyosporea</taxon>
        <taxon>Ichthyophonida</taxon>
        <taxon>Sphaeroforma</taxon>
    </lineage>
</organism>
<dbReference type="Proteomes" id="UP000054560">
    <property type="component" value="Unassembled WGS sequence"/>
</dbReference>
<dbReference type="RefSeq" id="XP_014145628.1">
    <property type="nucleotide sequence ID" value="XM_014290153.1"/>
</dbReference>
<dbReference type="GeneID" id="25916237"/>
<gene>
    <name evidence="1" type="ORF">SARC_15733</name>
</gene>
<evidence type="ECO:0000313" key="2">
    <source>
        <dbReference type="Proteomes" id="UP000054560"/>
    </source>
</evidence>
<dbReference type="AlphaFoldDB" id="A0A0L0F566"/>
<reference evidence="1 2" key="1">
    <citation type="submission" date="2011-02" db="EMBL/GenBank/DDBJ databases">
        <title>The Genome Sequence of Sphaeroforma arctica JP610.</title>
        <authorList>
            <consortium name="The Broad Institute Genome Sequencing Platform"/>
            <person name="Russ C."/>
            <person name="Cuomo C."/>
            <person name="Young S.K."/>
            <person name="Zeng Q."/>
            <person name="Gargeya S."/>
            <person name="Alvarado L."/>
            <person name="Berlin A."/>
            <person name="Chapman S.B."/>
            <person name="Chen Z."/>
            <person name="Freedman E."/>
            <person name="Gellesch M."/>
            <person name="Goldberg J."/>
            <person name="Griggs A."/>
            <person name="Gujja S."/>
            <person name="Heilman E."/>
            <person name="Heiman D."/>
            <person name="Howarth C."/>
            <person name="Mehta T."/>
            <person name="Neiman D."/>
            <person name="Pearson M."/>
            <person name="Roberts A."/>
            <person name="Saif S."/>
            <person name="Shea T."/>
            <person name="Shenoy N."/>
            <person name="Sisk P."/>
            <person name="Stolte C."/>
            <person name="Sykes S."/>
            <person name="White J."/>
            <person name="Yandava C."/>
            <person name="Burger G."/>
            <person name="Gray M.W."/>
            <person name="Holland P.W.H."/>
            <person name="King N."/>
            <person name="Lang F.B.F."/>
            <person name="Roger A.J."/>
            <person name="Ruiz-Trillo I."/>
            <person name="Haas B."/>
            <person name="Nusbaum C."/>
            <person name="Birren B."/>
        </authorList>
    </citation>
    <scope>NUCLEOTIDE SEQUENCE [LARGE SCALE GENOMIC DNA]</scope>
    <source>
        <strain evidence="1 2">JP610</strain>
    </source>
</reference>
<proteinExistence type="predicted"/>